<dbReference type="AlphaFoldDB" id="A0A2P5CNM4"/>
<protein>
    <submittedName>
        <fullName evidence="1">Uncharacterized protein</fullName>
    </submittedName>
</protein>
<organism evidence="1 2">
    <name type="scientific">Parasponia andersonii</name>
    <name type="common">Sponia andersonii</name>
    <dbReference type="NCBI Taxonomy" id="3476"/>
    <lineage>
        <taxon>Eukaryota</taxon>
        <taxon>Viridiplantae</taxon>
        <taxon>Streptophyta</taxon>
        <taxon>Embryophyta</taxon>
        <taxon>Tracheophyta</taxon>
        <taxon>Spermatophyta</taxon>
        <taxon>Magnoliopsida</taxon>
        <taxon>eudicotyledons</taxon>
        <taxon>Gunneridae</taxon>
        <taxon>Pentapetalae</taxon>
        <taxon>rosids</taxon>
        <taxon>fabids</taxon>
        <taxon>Rosales</taxon>
        <taxon>Cannabaceae</taxon>
        <taxon>Parasponia</taxon>
    </lineage>
</organism>
<comment type="caution">
    <text evidence="1">The sequence shown here is derived from an EMBL/GenBank/DDBJ whole genome shotgun (WGS) entry which is preliminary data.</text>
</comment>
<dbReference type="EMBL" id="JXTB01000111">
    <property type="protein sequence ID" value="PON62648.1"/>
    <property type="molecule type" value="Genomic_DNA"/>
</dbReference>
<keyword evidence="2" id="KW-1185">Reference proteome</keyword>
<dbReference type="Proteomes" id="UP000237105">
    <property type="component" value="Unassembled WGS sequence"/>
</dbReference>
<sequence length="63" mass="6662">MICNILTPSKTLSTCSGPSLQLHLSLTISTPNPEPDNWNLVLDTLEPVQARAGSHFGSIACAV</sequence>
<evidence type="ECO:0000313" key="2">
    <source>
        <dbReference type="Proteomes" id="UP000237105"/>
    </source>
</evidence>
<accession>A0A2P5CNM4</accession>
<dbReference type="OrthoDB" id="10451189at2759"/>
<proteinExistence type="predicted"/>
<gene>
    <name evidence="1" type="ORF">PanWU01x14_137630</name>
</gene>
<name>A0A2P5CNM4_PARAD</name>
<evidence type="ECO:0000313" key="1">
    <source>
        <dbReference type="EMBL" id="PON62648.1"/>
    </source>
</evidence>
<reference evidence="2" key="1">
    <citation type="submission" date="2016-06" db="EMBL/GenBank/DDBJ databases">
        <title>Parallel loss of symbiosis genes in relatives of nitrogen-fixing non-legume Parasponia.</title>
        <authorList>
            <person name="Van Velzen R."/>
            <person name="Holmer R."/>
            <person name="Bu F."/>
            <person name="Rutten L."/>
            <person name="Van Zeijl A."/>
            <person name="Liu W."/>
            <person name="Santuari L."/>
            <person name="Cao Q."/>
            <person name="Sharma T."/>
            <person name="Shen D."/>
            <person name="Roswanjaya Y."/>
            <person name="Wardhani T."/>
            <person name="Kalhor M.S."/>
            <person name="Jansen J."/>
            <person name="Van den Hoogen J."/>
            <person name="Gungor B."/>
            <person name="Hartog M."/>
            <person name="Hontelez J."/>
            <person name="Verver J."/>
            <person name="Yang W.-C."/>
            <person name="Schijlen E."/>
            <person name="Repin R."/>
            <person name="Schilthuizen M."/>
            <person name="Schranz E."/>
            <person name="Heidstra R."/>
            <person name="Miyata K."/>
            <person name="Fedorova E."/>
            <person name="Kohlen W."/>
            <person name="Bisseling T."/>
            <person name="Smit S."/>
            <person name="Geurts R."/>
        </authorList>
    </citation>
    <scope>NUCLEOTIDE SEQUENCE [LARGE SCALE GENOMIC DNA]</scope>
    <source>
        <strain evidence="2">cv. WU1-14</strain>
    </source>
</reference>